<keyword evidence="3" id="KW-1185">Reference proteome</keyword>
<accession>K9YR83</accession>
<dbReference type="AlphaFoldDB" id="K9YR83"/>
<protein>
    <recommendedName>
        <fullName evidence="4">DUF4359 domain-containing protein</fullName>
    </recommendedName>
</protein>
<organism evidence="2 3">
    <name type="scientific">Dactylococcopsis salina (strain PCC 8305)</name>
    <name type="common">Myxobactron salinum</name>
    <dbReference type="NCBI Taxonomy" id="13035"/>
    <lineage>
        <taxon>Bacteria</taxon>
        <taxon>Bacillati</taxon>
        <taxon>Cyanobacteriota</taxon>
        <taxon>Cyanophyceae</taxon>
        <taxon>Nodosilineales</taxon>
        <taxon>Cymatolegaceae</taxon>
        <taxon>Dactylococcopsis</taxon>
    </lineage>
</organism>
<sequence length="128" mass="14473">MKLRTWKISVIVSSIAVLGVGSAMAMTNPPRREYQTYAAKRMGDYLKEEVCADAPDAFGGILQKQCNNLVDGGKKPMADWIARSTDRQNYILFSIYKTELSLTAGLPSYEFKTIGAFQNFWTYQKKEK</sequence>
<reference evidence="2" key="1">
    <citation type="submission" date="2012-04" db="EMBL/GenBank/DDBJ databases">
        <title>Finished genome of Dactylococcopsis salina PCC 8305.</title>
        <authorList>
            <consortium name="US DOE Joint Genome Institute"/>
            <person name="Gugger M."/>
            <person name="Coursin T."/>
            <person name="Rippka R."/>
            <person name="Tandeau De Marsac N."/>
            <person name="Huntemann M."/>
            <person name="Wei C.-L."/>
            <person name="Han J."/>
            <person name="Detter J.C."/>
            <person name="Han C."/>
            <person name="Tapia R."/>
            <person name="Daligault H."/>
            <person name="Chen A."/>
            <person name="Krypides N."/>
            <person name="Mavromatis K."/>
            <person name="Markowitz V."/>
            <person name="Szeto E."/>
            <person name="Ivanova N."/>
            <person name="Ovchinnikova G."/>
            <person name="Pagani I."/>
            <person name="Pati A."/>
            <person name="Goodwin L."/>
            <person name="Peters L."/>
            <person name="Pitluck S."/>
            <person name="Woyke T."/>
            <person name="Kerfeld C."/>
        </authorList>
    </citation>
    <scope>NUCLEOTIDE SEQUENCE [LARGE SCALE GENOMIC DNA]</scope>
    <source>
        <strain evidence="2">PCC 8305</strain>
    </source>
</reference>
<dbReference type="HOGENOM" id="CLU_153663_1_0_3"/>
<feature type="chain" id="PRO_5003938476" description="DUF4359 domain-containing protein" evidence="1">
    <location>
        <begin position="26"/>
        <end position="128"/>
    </location>
</feature>
<dbReference type="STRING" id="13035.Dacsa_0683"/>
<evidence type="ECO:0000256" key="1">
    <source>
        <dbReference type="SAM" id="SignalP"/>
    </source>
</evidence>
<gene>
    <name evidence="2" type="ORF">Dacsa_0683</name>
</gene>
<dbReference type="Pfam" id="PF14271">
    <property type="entry name" value="DUF4359"/>
    <property type="match status" value="1"/>
</dbReference>
<evidence type="ECO:0000313" key="2">
    <source>
        <dbReference type="EMBL" id="AFZ49446.1"/>
    </source>
</evidence>
<name>K9YR83_DACS8</name>
<evidence type="ECO:0000313" key="3">
    <source>
        <dbReference type="Proteomes" id="UP000010482"/>
    </source>
</evidence>
<dbReference type="Proteomes" id="UP000010482">
    <property type="component" value="Chromosome"/>
</dbReference>
<dbReference type="RefSeq" id="WP_015228458.1">
    <property type="nucleotide sequence ID" value="NC_019780.1"/>
</dbReference>
<dbReference type="eggNOG" id="ENOG5032S45">
    <property type="taxonomic scope" value="Bacteria"/>
</dbReference>
<feature type="signal peptide" evidence="1">
    <location>
        <begin position="1"/>
        <end position="25"/>
    </location>
</feature>
<evidence type="ECO:0008006" key="4">
    <source>
        <dbReference type="Google" id="ProtNLM"/>
    </source>
</evidence>
<proteinExistence type="predicted"/>
<dbReference type="EMBL" id="CP003944">
    <property type="protein sequence ID" value="AFZ49446.1"/>
    <property type="molecule type" value="Genomic_DNA"/>
</dbReference>
<dbReference type="InterPro" id="IPR025578">
    <property type="entry name" value="DUF4359"/>
</dbReference>
<dbReference type="OrthoDB" id="557053at2"/>
<dbReference type="KEGG" id="dsl:Dacsa_0683"/>
<keyword evidence="1" id="KW-0732">Signal</keyword>